<dbReference type="EMBL" id="LT934119">
    <property type="protein sequence ID" value="VAI20866.1"/>
    <property type="molecule type" value="Genomic_DNA"/>
</dbReference>
<evidence type="ECO:0000259" key="1">
    <source>
        <dbReference type="Pfam" id="PF03478"/>
    </source>
</evidence>
<dbReference type="OMA" id="MCEAGVC"/>
<dbReference type="Gramene" id="TRITD5Av1G191470.1">
    <property type="protein sequence ID" value="TRITD5Av1G191470.1"/>
    <property type="gene ID" value="TRITD5Av1G191470"/>
</dbReference>
<organism evidence="2 3">
    <name type="scientific">Triticum turgidum subsp. durum</name>
    <name type="common">Durum wheat</name>
    <name type="synonym">Triticum durum</name>
    <dbReference type="NCBI Taxonomy" id="4567"/>
    <lineage>
        <taxon>Eukaryota</taxon>
        <taxon>Viridiplantae</taxon>
        <taxon>Streptophyta</taxon>
        <taxon>Embryophyta</taxon>
        <taxon>Tracheophyta</taxon>
        <taxon>Spermatophyta</taxon>
        <taxon>Magnoliopsida</taxon>
        <taxon>Liliopsida</taxon>
        <taxon>Poales</taxon>
        <taxon>Poaceae</taxon>
        <taxon>BOP clade</taxon>
        <taxon>Pooideae</taxon>
        <taxon>Triticodae</taxon>
        <taxon>Triticeae</taxon>
        <taxon>Triticinae</taxon>
        <taxon>Triticum</taxon>
    </lineage>
</organism>
<evidence type="ECO:0000313" key="2">
    <source>
        <dbReference type="EMBL" id="VAI20866.1"/>
    </source>
</evidence>
<dbReference type="AlphaFoldDB" id="A0A9R0WR21"/>
<keyword evidence="3" id="KW-1185">Reference proteome</keyword>
<dbReference type="InterPro" id="IPR005174">
    <property type="entry name" value="KIB1-4_b-propeller"/>
</dbReference>
<feature type="domain" description="KIB1-4 beta-propeller" evidence="1">
    <location>
        <begin position="77"/>
        <end position="299"/>
    </location>
</feature>
<gene>
    <name evidence="2" type="ORF">TRITD_5Av1G191470</name>
</gene>
<dbReference type="Proteomes" id="UP000324705">
    <property type="component" value="Chromosome 5A"/>
</dbReference>
<sequence length="361" mass="40738">MAMAADWSSLPSNFVRAVADVFLATTDLDYYMTLRSVCHGWRAATADPHGTDPRFHPRRWIMLEETRPDVDQDSRLFLNLDTGRFLRKRLSVLRSYTYLATASGLLVLEEPDMCRLCVLNPFTGTLFRFRVPPVHPFDRSVVVAGSSPMVLFSFYNFHHLAWADQNCVFFPPLVKPTPALRGFTAVVAFQGRVYAAHSSGSVALVELSRRHNKPQITVIVPSSNWQATPTLLVDNAGELLLLRIPVYSRMEVFRVDLVRKTLVPVNSIGNRALFLGLRCSLSVDADRLPAVDANFIYYGEGLMCEAGVCAHRPGDDRSFIERWEDERIIPHTGDMWKPIDPRASRPKSLAHVLVSYCMGKR</sequence>
<dbReference type="PANTHER" id="PTHR33165">
    <property type="entry name" value="F-BOX DOMAIN CONTAINING PROTEIN-LIKE-RELATED"/>
    <property type="match status" value="1"/>
</dbReference>
<dbReference type="PANTHER" id="PTHR33165:SF65">
    <property type="entry name" value="DUF295 DOMAIN-CONTAINING PROTEIN"/>
    <property type="match status" value="1"/>
</dbReference>
<accession>A0A9R0WR21</accession>
<protein>
    <recommendedName>
        <fullName evidence="1">KIB1-4 beta-propeller domain-containing protein</fullName>
    </recommendedName>
</protein>
<name>A0A9R0WR21_TRITD</name>
<reference evidence="2 3" key="1">
    <citation type="submission" date="2017-09" db="EMBL/GenBank/DDBJ databases">
        <authorList>
            <consortium name="International Durum Wheat Genome Sequencing Consortium (IDWGSC)"/>
            <person name="Milanesi L."/>
        </authorList>
    </citation>
    <scope>NUCLEOTIDE SEQUENCE [LARGE SCALE GENOMIC DNA]</scope>
    <source>
        <strain evidence="3">cv. Svevo</strain>
    </source>
</reference>
<evidence type="ECO:0000313" key="3">
    <source>
        <dbReference type="Proteomes" id="UP000324705"/>
    </source>
</evidence>
<proteinExistence type="predicted"/>
<dbReference type="Pfam" id="PF03478">
    <property type="entry name" value="Beta-prop_KIB1-4"/>
    <property type="match status" value="1"/>
</dbReference>